<proteinExistence type="predicted"/>
<dbReference type="InterPro" id="IPR038674">
    <property type="entry name" value="CzcE_sf"/>
</dbReference>
<dbReference type="Proteomes" id="UP001596031">
    <property type="component" value="Unassembled WGS sequence"/>
</dbReference>
<organism evidence="2 3">
    <name type="scientific">Massilia jejuensis</name>
    <dbReference type="NCBI Taxonomy" id="648894"/>
    <lineage>
        <taxon>Bacteria</taxon>
        <taxon>Pseudomonadati</taxon>
        <taxon>Pseudomonadota</taxon>
        <taxon>Betaproteobacteria</taxon>
        <taxon>Burkholderiales</taxon>
        <taxon>Oxalobacteraceae</taxon>
        <taxon>Telluria group</taxon>
        <taxon>Massilia</taxon>
    </lineage>
</organism>
<evidence type="ECO:0000313" key="3">
    <source>
        <dbReference type="Proteomes" id="UP001596031"/>
    </source>
</evidence>
<dbReference type="InterPro" id="IPR031560">
    <property type="entry name" value="CzcE"/>
</dbReference>
<dbReference type="Pfam" id="PF16986">
    <property type="entry name" value="CzcE"/>
    <property type="match status" value="1"/>
</dbReference>
<dbReference type="EMBL" id="JBHSMS010000087">
    <property type="protein sequence ID" value="MFC5514038.1"/>
    <property type="molecule type" value="Genomic_DNA"/>
</dbReference>
<keyword evidence="1" id="KW-0732">Signal</keyword>
<gene>
    <name evidence="2" type="ORF">ACFPOU_23320</name>
</gene>
<dbReference type="Gene3D" id="2.60.40.2280">
    <property type="entry name" value="Heavy-metal resistance protein CzcE"/>
    <property type="match status" value="1"/>
</dbReference>
<feature type="signal peptide" evidence="1">
    <location>
        <begin position="1"/>
        <end position="23"/>
    </location>
</feature>
<feature type="chain" id="PRO_5045535417" evidence="1">
    <location>
        <begin position="24"/>
        <end position="128"/>
    </location>
</feature>
<protein>
    <submittedName>
        <fullName evidence="2">CzcE family metal-binding protein</fullName>
    </submittedName>
</protein>
<evidence type="ECO:0000256" key="1">
    <source>
        <dbReference type="SAM" id="SignalP"/>
    </source>
</evidence>
<sequence>MSTHPLVAAVATTLLTACMSATAVTPRADLLGTPVPPAAANRIVTLTPATGHVNVTGGDVVRFQMGGQEFAWSFDTSPLVQVFDLSQVAPAGALGHEVLVYVAPDPRYTIRADFNDSVPAGRGGQRAR</sequence>
<comment type="caution">
    <text evidence="2">The sequence shown here is derived from an EMBL/GenBank/DDBJ whole genome shotgun (WGS) entry which is preliminary data.</text>
</comment>
<accession>A0ABW0PNJ5</accession>
<dbReference type="RefSeq" id="WP_379727369.1">
    <property type="nucleotide sequence ID" value="NZ_JBHSMS010000087.1"/>
</dbReference>
<keyword evidence="3" id="KW-1185">Reference proteome</keyword>
<reference evidence="3" key="1">
    <citation type="journal article" date="2019" name="Int. J. Syst. Evol. Microbiol.">
        <title>The Global Catalogue of Microorganisms (GCM) 10K type strain sequencing project: providing services to taxonomists for standard genome sequencing and annotation.</title>
        <authorList>
            <consortium name="The Broad Institute Genomics Platform"/>
            <consortium name="The Broad Institute Genome Sequencing Center for Infectious Disease"/>
            <person name="Wu L."/>
            <person name="Ma J."/>
        </authorList>
    </citation>
    <scope>NUCLEOTIDE SEQUENCE [LARGE SCALE GENOMIC DNA]</scope>
    <source>
        <strain evidence="3">CCUG 38813</strain>
    </source>
</reference>
<evidence type="ECO:0000313" key="2">
    <source>
        <dbReference type="EMBL" id="MFC5514038.1"/>
    </source>
</evidence>
<name>A0ABW0PNJ5_9BURK</name>